<dbReference type="AlphaFoldDB" id="A0A9X3S7H2"/>
<comment type="caution">
    <text evidence="11">The sequence shown here is derived from an EMBL/GenBank/DDBJ whole genome shotgun (WGS) entry which is preliminary data.</text>
</comment>
<dbReference type="InterPro" id="IPR013736">
    <property type="entry name" value="Xaa-Pro_dipept_C"/>
</dbReference>
<evidence type="ECO:0000256" key="4">
    <source>
        <dbReference type="ARBA" id="ARBA00022438"/>
    </source>
</evidence>
<dbReference type="GO" id="GO:0008239">
    <property type="term" value="F:dipeptidyl-peptidase activity"/>
    <property type="evidence" value="ECO:0007669"/>
    <property type="project" value="UniProtKB-EC"/>
</dbReference>
<keyword evidence="4" id="KW-0031">Aminopeptidase</keyword>
<dbReference type="PANTHER" id="PTHR43056">
    <property type="entry name" value="PEPTIDASE S9 PROLYL OLIGOPEPTIDASE"/>
    <property type="match status" value="1"/>
</dbReference>
<evidence type="ECO:0000256" key="9">
    <source>
        <dbReference type="SAM" id="SignalP"/>
    </source>
</evidence>
<comment type="catalytic activity">
    <reaction evidence="1">
        <text>Hydrolyzes Xaa-Pro-|- bonds to release unblocked, N-terminal dipeptides from substrates including Ala-Pro-|-p-nitroanilide and (sequentially) Tyr-Pro-|-Phe-Pro-|-Gly-Pro-|-Ile.</text>
        <dbReference type="EC" id="3.4.14.11"/>
    </reaction>
</comment>
<evidence type="ECO:0000256" key="1">
    <source>
        <dbReference type="ARBA" id="ARBA00000123"/>
    </source>
</evidence>
<dbReference type="Pfam" id="PF02129">
    <property type="entry name" value="Peptidase_S15"/>
    <property type="match status" value="1"/>
</dbReference>
<evidence type="ECO:0000256" key="5">
    <source>
        <dbReference type="ARBA" id="ARBA00022670"/>
    </source>
</evidence>
<feature type="signal peptide" evidence="9">
    <location>
        <begin position="1"/>
        <end position="24"/>
    </location>
</feature>
<dbReference type="Proteomes" id="UP001147653">
    <property type="component" value="Unassembled WGS sequence"/>
</dbReference>
<evidence type="ECO:0000256" key="3">
    <source>
        <dbReference type="ARBA" id="ARBA00012463"/>
    </source>
</evidence>
<keyword evidence="6" id="KW-0378">Hydrolase</keyword>
<dbReference type="GO" id="GO:0004177">
    <property type="term" value="F:aminopeptidase activity"/>
    <property type="evidence" value="ECO:0007669"/>
    <property type="project" value="UniProtKB-KW"/>
</dbReference>
<keyword evidence="5" id="KW-0645">Protease</keyword>
<dbReference type="InterPro" id="IPR000383">
    <property type="entry name" value="Xaa-Pro-like_dom"/>
</dbReference>
<dbReference type="SUPFAM" id="SSF49785">
    <property type="entry name" value="Galactose-binding domain-like"/>
    <property type="match status" value="1"/>
</dbReference>
<dbReference type="GO" id="GO:0008236">
    <property type="term" value="F:serine-type peptidase activity"/>
    <property type="evidence" value="ECO:0007669"/>
    <property type="project" value="UniProtKB-KW"/>
</dbReference>
<accession>A0A9X3S7H2</accession>
<dbReference type="SUPFAM" id="SSF53474">
    <property type="entry name" value="alpha/beta-Hydrolases"/>
    <property type="match status" value="1"/>
</dbReference>
<protein>
    <recommendedName>
        <fullName evidence="3">Xaa-Pro dipeptidyl-peptidase</fullName>
        <ecNumber evidence="3">3.4.14.11</ecNumber>
    </recommendedName>
    <alternativeName>
        <fullName evidence="8">X-prolyl-dipeptidyl aminopeptidase</fullName>
    </alternativeName>
</protein>
<dbReference type="InterPro" id="IPR029058">
    <property type="entry name" value="AB_hydrolase_fold"/>
</dbReference>
<gene>
    <name evidence="11" type="ORF">OJ997_02495</name>
</gene>
<proteinExistence type="inferred from homology"/>
<keyword evidence="7" id="KW-0720">Serine protease</keyword>
<evidence type="ECO:0000313" key="12">
    <source>
        <dbReference type="Proteomes" id="UP001147653"/>
    </source>
</evidence>
<dbReference type="InterPro" id="IPR008979">
    <property type="entry name" value="Galactose-bd-like_sf"/>
</dbReference>
<evidence type="ECO:0000256" key="2">
    <source>
        <dbReference type="ARBA" id="ARBA00010819"/>
    </source>
</evidence>
<dbReference type="InterPro" id="IPR008252">
    <property type="entry name" value="Pept_S15_Xpro"/>
</dbReference>
<dbReference type="GO" id="GO:0006508">
    <property type="term" value="P:proteolysis"/>
    <property type="evidence" value="ECO:0007669"/>
    <property type="project" value="UniProtKB-KW"/>
</dbReference>
<evidence type="ECO:0000256" key="6">
    <source>
        <dbReference type="ARBA" id="ARBA00022801"/>
    </source>
</evidence>
<feature type="chain" id="PRO_5040959933" description="Xaa-Pro dipeptidyl-peptidase" evidence="9">
    <location>
        <begin position="25"/>
        <end position="819"/>
    </location>
</feature>
<evidence type="ECO:0000256" key="8">
    <source>
        <dbReference type="ARBA" id="ARBA00030045"/>
    </source>
</evidence>
<dbReference type="Gene3D" id="2.60.120.260">
    <property type="entry name" value="Galactose-binding domain-like"/>
    <property type="match status" value="1"/>
</dbReference>
<dbReference type="EMBL" id="JAPDDP010000003">
    <property type="protein sequence ID" value="MDA0179151.1"/>
    <property type="molecule type" value="Genomic_DNA"/>
</dbReference>
<keyword evidence="12" id="KW-1185">Reference proteome</keyword>
<dbReference type="InterPro" id="IPR050585">
    <property type="entry name" value="Xaa-Pro_dipeptidyl-ppase/CocE"/>
</dbReference>
<dbReference type="SMART" id="SM00939">
    <property type="entry name" value="PepX_C"/>
    <property type="match status" value="1"/>
</dbReference>
<comment type="similarity">
    <text evidence="2">Belongs to the peptidase S15 family.</text>
</comment>
<organism evidence="11 12">
    <name type="scientific">Solirubrobacter phytolaccae</name>
    <dbReference type="NCBI Taxonomy" id="1404360"/>
    <lineage>
        <taxon>Bacteria</taxon>
        <taxon>Bacillati</taxon>
        <taxon>Actinomycetota</taxon>
        <taxon>Thermoleophilia</taxon>
        <taxon>Solirubrobacterales</taxon>
        <taxon>Solirubrobacteraceae</taxon>
        <taxon>Solirubrobacter</taxon>
    </lineage>
</organism>
<dbReference type="PANTHER" id="PTHR43056:SF10">
    <property type="entry name" value="COCE_NOND FAMILY, PUTATIVE (AFU_ORTHOLOGUE AFUA_7G00600)-RELATED"/>
    <property type="match status" value="1"/>
</dbReference>
<evidence type="ECO:0000259" key="10">
    <source>
        <dbReference type="SMART" id="SM00939"/>
    </source>
</evidence>
<dbReference type="EC" id="3.4.14.11" evidence="3"/>
<sequence length="819" mass="85912">MGIRSRVGLLAAVLAVVPTAAASAQTQPVFVNGQAQVVPAFSVSADWIRQRLWVETEFDSDGDGKRDRMHVDVTRPAQTNTENLKVPVVYETSPYYAGTASTASQYFWNPNHELGTPPPPRTSPPAISWNPNRTSISTSEVNTWVPRGFAVVHSESPGTGLSQGCPTVGGSNENDGPKAVVDWLNGRAKGYTTIDGTTEVAASWSTGKVGMTGTSYNGTLPISAATTGVDGLEAIIPIAPNTSYYHYYRSNGMVRNPGGWVGEDIDYLFDYINSGDPARRQYCIDTVREGLMKVRQDRTTGDSNDFWAGRDQLNQLAKVKAATLMAHAFNDWNVVPEHSVRIAEALKGKVPLQQFYHQGGHGGAPPLGLRNRWFTRYLYGVQNGVENDPKAWVTRETAACPPRTATVTGDQTNTATLTVGSTSQLQVGMTLTIPQTNAAGTTANVTRAILAIPSATTVLLDSAVATAAGDKVAGGATVSIVCSTANPTPYGDYPNPASKAVELRPRAGGNTTGGLSVAPAGTGTEKLVDDVSCQPGNFVNAGPQRLLYSTNFLTAPVHLSGTPRIKVRMAASKAAANLSVYLVALPFTPSLTCTSTTINTSHVITRGWADPQNRGGISGGAPLVPGEFVDVNFNLQPTDKVVLAGQQLALMVFSSDRLFTLRPQPGTEVSVDLAGTSLSLPVVGGSEAFLNATGGDEGTVGGTVPATLSLSLGAPASFGAFTPGVTREYTASTDATVVSTAGDATLSVADTGPSPGYLLNGAFKLAQPLQGLGVVKTWSAPTSNEKVPITFKQAIGDKEPLRTGSYSKTLTFTLSTTNP</sequence>
<name>A0A9X3S7H2_9ACTN</name>
<evidence type="ECO:0000256" key="7">
    <source>
        <dbReference type="ARBA" id="ARBA00022825"/>
    </source>
</evidence>
<feature type="domain" description="Xaa-Pro dipeptidyl-peptidase C-terminal" evidence="10">
    <location>
        <begin position="371"/>
        <end position="679"/>
    </location>
</feature>
<dbReference type="PRINTS" id="PR00923">
    <property type="entry name" value="LACTOPTASE"/>
</dbReference>
<keyword evidence="9" id="KW-0732">Signal</keyword>
<dbReference type="Pfam" id="PF08530">
    <property type="entry name" value="PepX_C"/>
    <property type="match status" value="1"/>
</dbReference>
<dbReference type="Gene3D" id="3.40.50.1820">
    <property type="entry name" value="alpha/beta hydrolase"/>
    <property type="match status" value="2"/>
</dbReference>
<evidence type="ECO:0000313" key="11">
    <source>
        <dbReference type="EMBL" id="MDA0179151.1"/>
    </source>
</evidence>
<reference evidence="11" key="1">
    <citation type="submission" date="2022-10" db="EMBL/GenBank/DDBJ databases">
        <title>The WGS of Solirubrobacter phytolaccae KCTC 29190.</title>
        <authorList>
            <person name="Jiang Z."/>
        </authorList>
    </citation>
    <scope>NUCLEOTIDE SEQUENCE</scope>
    <source>
        <strain evidence="11">KCTC 29190</strain>
    </source>
</reference>